<organism evidence="17 18">
    <name type="scientific">Brachybacterium tyrofermentans</name>
    <dbReference type="NCBI Taxonomy" id="47848"/>
    <lineage>
        <taxon>Bacteria</taxon>
        <taxon>Bacillati</taxon>
        <taxon>Actinomycetota</taxon>
        <taxon>Actinomycetes</taxon>
        <taxon>Micrococcales</taxon>
        <taxon>Dermabacteraceae</taxon>
        <taxon>Brachybacterium</taxon>
    </lineage>
</organism>
<dbReference type="Gene3D" id="1.20.58.100">
    <property type="entry name" value="Fumarate reductase/succinate dehydrogenase flavoprotein-like, C-terminal domain"/>
    <property type="match status" value="1"/>
</dbReference>
<evidence type="ECO:0000256" key="1">
    <source>
        <dbReference type="ARBA" id="ARBA00001974"/>
    </source>
</evidence>
<sequence>MGAHDEQPTDRQLAGLMHADLLVIGSGIAGLTAALHAARSVDVLLVTKAELAEGSTRYAQGGIAGAVDPSDTVAEHEQDTLAAGAGLCDAEAVRVLCDEGPAAIAHLIDRGVAFDRAGVRESAGGLDVAGDLEPADGLGSGIGAGRSPYALGLEGAHSRPRILRAGGDATGRAIEEVLVDAVHDRATESSSSTTGGSLALREHMTLVDLLVDGGRVVGAELMAADGTRLAVRAPATLLATGGAGQLFSHTTNPAVSTGDGIAAAWRAGAAVEDLEFYQFHPTALAAPGSFLISEAVRGEGAVLRDEHGRRFLPALDPRAELAPRDVVARAIAQVMAAQDGRPVFLDATSIGADQLRERFPTIDAAVRGAGVDWGSEPVPVTPAAHYWMGGIRTDLDGRTTLPGLLAAGECARTGVHGANRLASNSLLEGAVFGARAGATAVEQVRATASAALPVAAAALPVAAAALPVTGTALPIAPRGAGCAASPYTALPAHHAPVDAAVPAGSDPRPGPSPAPGPGASERWTRAELQELLWSHAGLLRTGEQLDAAAALLASWGDPDPASCTTVAELEDRNLLHLARLLIAHALARPGSVGAHHRLDDPRHLATQGPADNQGHAEARGRTDAHELVGAPTSALSADSEPAQEALAC</sequence>
<dbReference type="EMBL" id="JBHSLN010000086">
    <property type="protein sequence ID" value="MFC5299155.1"/>
    <property type="molecule type" value="Genomic_DNA"/>
</dbReference>
<evidence type="ECO:0000256" key="5">
    <source>
        <dbReference type="ARBA" id="ARBA00021901"/>
    </source>
</evidence>
<dbReference type="Gene3D" id="3.90.700.10">
    <property type="entry name" value="Succinate dehydrogenase/fumarate reductase flavoprotein, catalytic domain"/>
    <property type="match status" value="1"/>
</dbReference>
<evidence type="ECO:0000256" key="9">
    <source>
        <dbReference type="ARBA" id="ARBA00023002"/>
    </source>
</evidence>
<evidence type="ECO:0000256" key="12">
    <source>
        <dbReference type="NCBIfam" id="TIGR00551"/>
    </source>
</evidence>
<dbReference type="PANTHER" id="PTHR42716">
    <property type="entry name" value="L-ASPARTATE OXIDASE"/>
    <property type="match status" value="1"/>
</dbReference>
<dbReference type="SUPFAM" id="SSF56425">
    <property type="entry name" value="Succinate dehydrogenase/fumarate reductase flavoprotein, catalytic domain"/>
    <property type="match status" value="1"/>
</dbReference>
<keyword evidence="9 13" id="KW-0560">Oxidoreductase</keyword>
<keyword evidence="6 13" id="KW-0285">Flavoprotein</keyword>
<comment type="pathway">
    <text evidence="2 13">Cofactor biosynthesis; NAD(+) biosynthesis; iminoaspartate from L-aspartate (oxidase route): step 1/1.</text>
</comment>
<dbReference type="RefSeq" id="WP_343924590.1">
    <property type="nucleotide sequence ID" value="NZ_BAAAIR010000042.1"/>
</dbReference>
<comment type="function">
    <text evidence="10">Catalyzes the oxidation of L-aspartate to iminoaspartate, the first step in the de novo biosynthesis of NAD(+).</text>
</comment>
<protein>
    <recommendedName>
        <fullName evidence="5 12">L-aspartate oxidase</fullName>
        <ecNumber evidence="4 12">1.4.3.16</ecNumber>
    </recommendedName>
</protein>
<evidence type="ECO:0000256" key="7">
    <source>
        <dbReference type="ARBA" id="ARBA00022642"/>
    </source>
</evidence>
<dbReference type="SUPFAM" id="SSF46977">
    <property type="entry name" value="Succinate dehydrogenase/fumarate reductase flavoprotein C-terminal domain"/>
    <property type="match status" value="1"/>
</dbReference>
<dbReference type="GeneID" id="303297793"/>
<comment type="caution">
    <text evidence="17">The sequence shown here is derived from an EMBL/GenBank/DDBJ whole genome shotgun (WGS) entry which is preliminary data.</text>
</comment>
<feature type="domain" description="Fumarate reductase/succinate dehydrogenase flavoprotein-like C-terminal" evidence="16">
    <location>
        <begin position="525"/>
        <end position="602"/>
    </location>
</feature>
<comment type="cofactor">
    <cofactor evidence="1 13">
        <name>FAD</name>
        <dbReference type="ChEBI" id="CHEBI:57692"/>
    </cofactor>
</comment>
<dbReference type="Pfam" id="PF00890">
    <property type="entry name" value="FAD_binding_2"/>
    <property type="match status" value="1"/>
</dbReference>
<dbReference type="GO" id="GO:0008734">
    <property type="term" value="F:L-aspartate oxidase activity"/>
    <property type="evidence" value="ECO:0007669"/>
    <property type="project" value="UniProtKB-EC"/>
</dbReference>
<keyword evidence="7 13" id="KW-0662">Pyridine nucleotide biosynthesis</keyword>
<dbReference type="InterPro" id="IPR003953">
    <property type="entry name" value="FAD-dep_OxRdtase_2_FAD-bd"/>
</dbReference>
<comment type="subcellular location">
    <subcellularLocation>
        <location evidence="13">Cytoplasm</location>
    </subcellularLocation>
</comment>
<dbReference type="SUPFAM" id="SSF51905">
    <property type="entry name" value="FAD/NAD(P)-binding domain"/>
    <property type="match status" value="1"/>
</dbReference>
<name>A0ABW0FL89_9MICO</name>
<feature type="region of interest" description="Disordered" evidence="14">
    <location>
        <begin position="498"/>
        <end position="520"/>
    </location>
</feature>
<dbReference type="Gene3D" id="3.50.50.60">
    <property type="entry name" value="FAD/NAD(P)-binding domain"/>
    <property type="match status" value="1"/>
</dbReference>
<evidence type="ECO:0000313" key="18">
    <source>
        <dbReference type="Proteomes" id="UP001595937"/>
    </source>
</evidence>
<evidence type="ECO:0000256" key="10">
    <source>
        <dbReference type="ARBA" id="ARBA00029426"/>
    </source>
</evidence>
<dbReference type="InterPro" id="IPR037099">
    <property type="entry name" value="Fum_R/Succ_DH_flav-like_C_sf"/>
</dbReference>
<evidence type="ECO:0000256" key="2">
    <source>
        <dbReference type="ARBA" id="ARBA00004950"/>
    </source>
</evidence>
<dbReference type="InterPro" id="IPR036188">
    <property type="entry name" value="FAD/NAD-bd_sf"/>
</dbReference>
<comment type="similarity">
    <text evidence="3 13">Belongs to the FAD-dependent oxidoreductase 2 family. NadB subfamily.</text>
</comment>
<gene>
    <name evidence="17" type="primary">nadB</name>
    <name evidence="17" type="ORF">ACFPK8_16695</name>
</gene>
<dbReference type="EC" id="1.4.3.16" evidence="4 12"/>
<dbReference type="Proteomes" id="UP001595937">
    <property type="component" value="Unassembled WGS sequence"/>
</dbReference>
<dbReference type="NCBIfam" id="TIGR00551">
    <property type="entry name" value="nadB"/>
    <property type="match status" value="1"/>
</dbReference>
<accession>A0ABW0FL89</accession>
<dbReference type="InterPro" id="IPR015939">
    <property type="entry name" value="Fum_Rdtase/Succ_DH_flav-like_C"/>
</dbReference>
<comment type="catalytic activity">
    <reaction evidence="11">
        <text>L-aspartate + O2 = iminosuccinate + H2O2</text>
        <dbReference type="Rhea" id="RHEA:25876"/>
        <dbReference type="ChEBI" id="CHEBI:15379"/>
        <dbReference type="ChEBI" id="CHEBI:16240"/>
        <dbReference type="ChEBI" id="CHEBI:29991"/>
        <dbReference type="ChEBI" id="CHEBI:77875"/>
        <dbReference type="EC" id="1.4.3.16"/>
    </reaction>
    <physiologicalReaction direction="left-to-right" evidence="11">
        <dbReference type="Rhea" id="RHEA:25877"/>
    </physiologicalReaction>
</comment>
<evidence type="ECO:0000256" key="13">
    <source>
        <dbReference type="RuleBase" id="RU362049"/>
    </source>
</evidence>
<dbReference type="InterPro" id="IPR005288">
    <property type="entry name" value="NadB"/>
</dbReference>
<evidence type="ECO:0000256" key="8">
    <source>
        <dbReference type="ARBA" id="ARBA00022827"/>
    </source>
</evidence>
<evidence type="ECO:0000259" key="15">
    <source>
        <dbReference type="Pfam" id="PF00890"/>
    </source>
</evidence>
<dbReference type="PRINTS" id="PR00368">
    <property type="entry name" value="FADPNR"/>
</dbReference>
<keyword evidence="8 13" id="KW-0274">FAD</keyword>
<proteinExistence type="inferred from homology"/>
<evidence type="ECO:0000313" key="17">
    <source>
        <dbReference type="EMBL" id="MFC5299155.1"/>
    </source>
</evidence>
<dbReference type="InterPro" id="IPR027477">
    <property type="entry name" value="Succ_DH/fumarate_Rdtase_cat_sf"/>
</dbReference>
<evidence type="ECO:0000256" key="3">
    <source>
        <dbReference type="ARBA" id="ARBA00008562"/>
    </source>
</evidence>
<reference evidence="18" key="1">
    <citation type="journal article" date="2019" name="Int. J. Syst. Evol. Microbiol.">
        <title>The Global Catalogue of Microorganisms (GCM) 10K type strain sequencing project: providing services to taxonomists for standard genome sequencing and annotation.</title>
        <authorList>
            <consortium name="The Broad Institute Genomics Platform"/>
            <consortium name="The Broad Institute Genome Sequencing Center for Infectious Disease"/>
            <person name="Wu L."/>
            <person name="Ma J."/>
        </authorList>
    </citation>
    <scope>NUCLEOTIDE SEQUENCE [LARGE SCALE GENOMIC DNA]</scope>
    <source>
        <strain evidence="18">CGMCC 1.16455</strain>
    </source>
</reference>
<feature type="region of interest" description="Disordered" evidence="14">
    <location>
        <begin position="592"/>
        <end position="622"/>
    </location>
</feature>
<evidence type="ECO:0000256" key="14">
    <source>
        <dbReference type="SAM" id="MobiDB-lite"/>
    </source>
</evidence>
<evidence type="ECO:0000259" key="16">
    <source>
        <dbReference type="Pfam" id="PF02910"/>
    </source>
</evidence>
<feature type="compositionally biased region" description="Low complexity" evidence="14">
    <location>
        <begin position="498"/>
        <end position="507"/>
    </location>
</feature>
<evidence type="ECO:0000256" key="6">
    <source>
        <dbReference type="ARBA" id="ARBA00022630"/>
    </source>
</evidence>
<evidence type="ECO:0000256" key="4">
    <source>
        <dbReference type="ARBA" id="ARBA00012173"/>
    </source>
</evidence>
<evidence type="ECO:0000256" key="11">
    <source>
        <dbReference type="ARBA" id="ARBA00048305"/>
    </source>
</evidence>
<feature type="domain" description="FAD-dependent oxidoreductase 2 FAD-binding" evidence="15">
    <location>
        <begin position="20"/>
        <end position="426"/>
    </location>
</feature>
<dbReference type="PANTHER" id="PTHR42716:SF2">
    <property type="entry name" value="L-ASPARTATE OXIDASE, CHLOROPLASTIC"/>
    <property type="match status" value="1"/>
</dbReference>
<keyword evidence="18" id="KW-1185">Reference proteome</keyword>
<dbReference type="Pfam" id="PF02910">
    <property type="entry name" value="Succ_DH_flav_C"/>
    <property type="match status" value="1"/>
</dbReference>